<comment type="caution">
    <text evidence="4">The sequence shown here is derived from an EMBL/GenBank/DDBJ whole genome shotgun (WGS) entry which is preliminary data.</text>
</comment>
<keyword evidence="2 4" id="KW-0238">DNA-binding</keyword>
<dbReference type="InterPro" id="IPR020816">
    <property type="entry name" value="Histone-like_DNA-bd_CS"/>
</dbReference>
<dbReference type="InterPro" id="IPR010992">
    <property type="entry name" value="IHF-like_DNA-bd_dom_sf"/>
</dbReference>
<dbReference type="GO" id="GO:0003677">
    <property type="term" value="F:DNA binding"/>
    <property type="evidence" value="ECO:0007669"/>
    <property type="project" value="UniProtKB-KW"/>
</dbReference>
<name>A0A0G0UJS0_9BACT</name>
<keyword evidence="1" id="KW-0226">DNA condensation</keyword>
<dbReference type="EMBL" id="LCAH01000001">
    <property type="protein sequence ID" value="KKR87746.1"/>
    <property type="molecule type" value="Genomic_DNA"/>
</dbReference>
<proteinExistence type="inferred from homology"/>
<evidence type="ECO:0000256" key="1">
    <source>
        <dbReference type="ARBA" id="ARBA00023067"/>
    </source>
</evidence>
<dbReference type="InterPro" id="IPR000119">
    <property type="entry name" value="Hist_DNA-bd"/>
</dbReference>
<dbReference type="AlphaFoldDB" id="A0A0G0UJS0"/>
<dbReference type="GO" id="GO:0030527">
    <property type="term" value="F:structural constituent of chromatin"/>
    <property type="evidence" value="ECO:0007669"/>
    <property type="project" value="InterPro"/>
</dbReference>
<dbReference type="GO" id="GO:0005829">
    <property type="term" value="C:cytosol"/>
    <property type="evidence" value="ECO:0007669"/>
    <property type="project" value="TreeGrafter"/>
</dbReference>
<evidence type="ECO:0000256" key="3">
    <source>
        <dbReference type="RuleBase" id="RU003939"/>
    </source>
</evidence>
<evidence type="ECO:0000256" key="2">
    <source>
        <dbReference type="ARBA" id="ARBA00023125"/>
    </source>
</evidence>
<dbReference type="PRINTS" id="PR01727">
    <property type="entry name" value="DNABINDINGHU"/>
</dbReference>
<evidence type="ECO:0000313" key="5">
    <source>
        <dbReference type="Proteomes" id="UP000034616"/>
    </source>
</evidence>
<dbReference type="Gene3D" id="4.10.520.10">
    <property type="entry name" value="IHF-like DNA-binding proteins"/>
    <property type="match status" value="1"/>
</dbReference>
<dbReference type="PANTHER" id="PTHR33175">
    <property type="entry name" value="DNA-BINDING PROTEIN HU"/>
    <property type="match status" value="1"/>
</dbReference>
<dbReference type="SMART" id="SM00411">
    <property type="entry name" value="BHL"/>
    <property type="match status" value="1"/>
</dbReference>
<organism evidence="4 5">
    <name type="scientific">Candidatus Uhrbacteria bacterium GW2011_GWC2_41_11</name>
    <dbReference type="NCBI Taxonomy" id="1618985"/>
    <lineage>
        <taxon>Bacteria</taxon>
        <taxon>Candidatus Uhriibacteriota</taxon>
    </lineage>
</organism>
<gene>
    <name evidence="4" type="ORF">UU35_C0001G0027</name>
</gene>
<evidence type="ECO:0000313" key="4">
    <source>
        <dbReference type="EMBL" id="KKR87746.1"/>
    </source>
</evidence>
<sequence length="95" mass="10370">MNKADLAIQLAERLNISKKLAENFIEEFENVVTLTLTQRGEVTIAGFGTFSAKVRAGRMGVNPQNPSQKMQIPPVTVPKFKAGKALKDALKKKAS</sequence>
<dbReference type="Pfam" id="PF00216">
    <property type="entry name" value="Bac_DNA_binding"/>
    <property type="match status" value="1"/>
</dbReference>
<dbReference type="GO" id="GO:0030261">
    <property type="term" value="P:chromosome condensation"/>
    <property type="evidence" value="ECO:0007669"/>
    <property type="project" value="UniProtKB-KW"/>
</dbReference>
<dbReference type="PANTHER" id="PTHR33175:SF3">
    <property type="entry name" value="DNA-BINDING PROTEIN HU-BETA"/>
    <property type="match status" value="1"/>
</dbReference>
<reference evidence="4 5" key="1">
    <citation type="journal article" date="2015" name="Nature">
        <title>rRNA introns, odd ribosomes, and small enigmatic genomes across a large radiation of phyla.</title>
        <authorList>
            <person name="Brown C.T."/>
            <person name="Hug L.A."/>
            <person name="Thomas B.C."/>
            <person name="Sharon I."/>
            <person name="Castelle C.J."/>
            <person name="Singh A."/>
            <person name="Wilkins M.J."/>
            <person name="Williams K.H."/>
            <person name="Banfield J.F."/>
        </authorList>
    </citation>
    <scope>NUCLEOTIDE SEQUENCE [LARGE SCALE GENOMIC DNA]</scope>
</reference>
<dbReference type="PROSITE" id="PS00045">
    <property type="entry name" value="HISTONE_LIKE"/>
    <property type="match status" value="1"/>
</dbReference>
<comment type="similarity">
    <text evidence="3">Belongs to the bacterial histone-like protein family.</text>
</comment>
<dbReference type="SUPFAM" id="SSF47729">
    <property type="entry name" value="IHF-like DNA-binding proteins"/>
    <property type="match status" value="1"/>
</dbReference>
<accession>A0A0G0UJS0</accession>
<dbReference type="CDD" id="cd13831">
    <property type="entry name" value="HU"/>
    <property type="match status" value="1"/>
</dbReference>
<dbReference type="Proteomes" id="UP000034616">
    <property type="component" value="Unassembled WGS sequence"/>
</dbReference>
<protein>
    <submittedName>
        <fullName evidence="4">Histone family protein DNA-binding protein</fullName>
    </submittedName>
</protein>